<evidence type="ECO:0000313" key="2">
    <source>
        <dbReference type="WBParaSite" id="nRc.2.0.1.t18460-RA"/>
    </source>
</evidence>
<name>A0A915IW86_ROMCU</name>
<evidence type="ECO:0000313" key="1">
    <source>
        <dbReference type="Proteomes" id="UP000887565"/>
    </source>
</evidence>
<accession>A0A915IW86</accession>
<dbReference type="WBParaSite" id="nRc.2.0.1.t18460-RA">
    <property type="protein sequence ID" value="nRc.2.0.1.t18460-RA"/>
    <property type="gene ID" value="nRc.2.0.1.g18460"/>
</dbReference>
<keyword evidence="1" id="KW-1185">Reference proteome</keyword>
<dbReference type="Proteomes" id="UP000887565">
    <property type="component" value="Unplaced"/>
</dbReference>
<protein>
    <submittedName>
        <fullName evidence="2">Uncharacterized protein</fullName>
    </submittedName>
</protein>
<organism evidence="1 2">
    <name type="scientific">Romanomermis culicivorax</name>
    <name type="common">Nematode worm</name>
    <dbReference type="NCBI Taxonomy" id="13658"/>
    <lineage>
        <taxon>Eukaryota</taxon>
        <taxon>Metazoa</taxon>
        <taxon>Ecdysozoa</taxon>
        <taxon>Nematoda</taxon>
        <taxon>Enoplea</taxon>
        <taxon>Dorylaimia</taxon>
        <taxon>Mermithida</taxon>
        <taxon>Mermithoidea</taxon>
        <taxon>Mermithidae</taxon>
        <taxon>Romanomermis</taxon>
    </lineage>
</organism>
<reference evidence="2" key="1">
    <citation type="submission" date="2022-11" db="UniProtKB">
        <authorList>
            <consortium name="WormBaseParasite"/>
        </authorList>
    </citation>
    <scope>IDENTIFICATION</scope>
</reference>
<dbReference type="AlphaFoldDB" id="A0A915IW86"/>
<sequence>MLKVKEVQKCHELKNTNVWTKSHSTLDKPPCKSYTTSHKDKRVKTRAILKIEYLFTTFLQAFYKNGHQICQSPVAQTSALERFNGSKYVRMIEKARKYLKHL</sequence>
<proteinExistence type="predicted"/>